<feature type="domain" description="Aldehyde dehydrogenase" evidence="4">
    <location>
        <begin position="22"/>
        <end position="479"/>
    </location>
</feature>
<keyword evidence="3" id="KW-0520">NAD</keyword>
<evidence type="ECO:0000313" key="7">
    <source>
        <dbReference type="Proteomes" id="UP000199690"/>
    </source>
</evidence>
<dbReference type="InterPro" id="IPR010061">
    <property type="entry name" value="MeMal-semiAld_DH"/>
</dbReference>
<dbReference type="GO" id="GO:0004491">
    <property type="term" value="F:methylmalonate-semialdehyde dehydrogenase (acylating, NAD) activity"/>
    <property type="evidence" value="ECO:0007669"/>
    <property type="project" value="UniProtKB-EC"/>
</dbReference>
<accession>A0A1I1SDV3</accession>
<sequence length="499" mass="53039">MTNELEHFIGGKRVAGTSGSFGDVFDPNTGRVQARVPLASEAEVVAAVDNAAEAQPAWAALNPQKRARVLMRFLQLVNEEMDSLARLLAAEHGKTVADAKGDIQRGLEVVEFAVGIPHLLKGEYSESAGTGIDVYSMRQPLGVVAGITPFNFPAMIPLWKAAPAIACGNAFVLKPSERDPSVPLRLAELFVEAGLPPGIFNVVNGDKTAVDAILTEPRVQAVGFVGSSAIAEYIYTTAAAHGKRAQCFGGAKNHLIVMPDADLDQAVDALIGAGYGSAGERCMAISVAVPVGEATANALVEKLVERVGELKIGTSFDADADFGPLVTGQARQRVLDLIGAGVEEGAQLLVDGRDFALAGHEDGFFLGASLFDHVTPDMRIYREEIFGPVLSVVRAADYDEALRLPSEHEYGNGVAIFTRDGDAAREFVSRVNTGMVGVNVPIPVPIAYHTFGGWKRSGFGDLNQHGPDSIRFYTKTKTVTSRWPSGLKEGASFTIPTMH</sequence>
<dbReference type="GO" id="GO:0006210">
    <property type="term" value="P:thymine catabolic process"/>
    <property type="evidence" value="ECO:0007669"/>
    <property type="project" value="TreeGrafter"/>
</dbReference>
<dbReference type="InterPro" id="IPR016162">
    <property type="entry name" value="Ald_DH_N"/>
</dbReference>
<dbReference type="Pfam" id="PF00171">
    <property type="entry name" value="Aldedh"/>
    <property type="match status" value="1"/>
</dbReference>
<reference evidence="5" key="1">
    <citation type="submission" date="2016-10" db="EMBL/GenBank/DDBJ databases">
        <authorList>
            <person name="de Groot N.N."/>
        </authorList>
    </citation>
    <scope>NUCLEOTIDE SEQUENCE [LARGE SCALE GENOMIC DNA]</scope>
    <source>
        <strain evidence="5">ATCC 20501</strain>
    </source>
</reference>
<evidence type="ECO:0000259" key="4">
    <source>
        <dbReference type="Pfam" id="PF00171"/>
    </source>
</evidence>
<proteinExistence type="predicted"/>
<dbReference type="FunFam" id="3.40.309.10:FF:000002">
    <property type="entry name" value="Methylmalonate-semialdehyde dehydrogenase (Acylating)"/>
    <property type="match status" value="1"/>
</dbReference>
<dbReference type="FunFam" id="3.40.605.10:FF:000003">
    <property type="entry name" value="Methylmalonate-semialdehyde dehydrogenase [acylating]"/>
    <property type="match status" value="1"/>
</dbReference>
<evidence type="ECO:0000256" key="2">
    <source>
        <dbReference type="ARBA" id="ARBA00023002"/>
    </source>
</evidence>
<dbReference type="NCBIfam" id="TIGR01722">
    <property type="entry name" value="MMSDH"/>
    <property type="match status" value="1"/>
</dbReference>
<evidence type="ECO:0000313" key="8">
    <source>
        <dbReference type="Proteomes" id="UP000236729"/>
    </source>
</evidence>
<gene>
    <name evidence="5" type="ORF">SAMN02982929_05684</name>
    <name evidence="6" type="ORF">SAMN05216506_104214</name>
</gene>
<reference evidence="7 8" key="2">
    <citation type="submission" date="2016-10" db="EMBL/GenBank/DDBJ databases">
        <authorList>
            <person name="Varghese N."/>
            <person name="Submissions S."/>
        </authorList>
    </citation>
    <scope>NUCLEOTIDE SEQUENCE [LARGE SCALE GENOMIC DNA]</scope>
    <source>
        <strain evidence="8">ATCC 20501</strain>
        <strain evidence="6 7">CGMCC 4.3529</strain>
    </source>
</reference>
<dbReference type="SUPFAM" id="SSF53720">
    <property type="entry name" value="ALDH-like"/>
    <property type="match status" value="1"/>
</dbReference>
<dbReference type="SMR" id="A0A1H6E7H9"/>
<dbReference type="PANTHER" id="PTHR43866:SF4">
    <property type="entry name" value="MALONATE-SEMIALDEHYDE DEHYDROGENASE"/>
    <property type="match status" value="1"/>
</dbReference>
<dbReference type="Gene3D" id="3.40.605.10">
    <property type="entry name" value="Aldehyde Dehydrogenase, Chain A, domain 1"/>
    <property type="match status" value="1"/>
</dbReference>
<dbReference type="PANTHER" id="PTHR43866">
    <property type="entry name" value="MALONATE-SEMIALDEHYDE DEHYDROGENASE"/>
    <property type="match status" value="1"/>
</dbReference>
<dbReference type="AlphaFoldDB" id="A0A1H6E7H9"/>
<organism evidence="5 8">
    <name type="scientific">Saccharopolyspora kobensis</name>
    <dbReference type="NCBI Taxonomy" id="146035"/>
    <lineage>
        <taxon>Bacteria</taxon>
        <taxon>Bacillati</taxon>
        <taxon>Actinomycetota</taxon>
        <taxon>Actinomycetes</taxon>
        <taxon>Pseudonocardiales</taxon>
        <taxon>Pseudonocardiaceae</taxon>
        <taxon>Saccharopolyspora</taxon>
    </lineage>
</organism>
<dbReference type="InterPro" id="IPR015590">
    <property type="entry name" value="Aldehyde_DH_dom"/>
</dbReference>
<dbReference type="EC" id="1.2.1.27" evidence="1"/>
<accession>A0A1H6E7H9</accession>
<dbReference type="Gene3D" id="3.40.309.10">
    <property type="entry name" value="Aldehyde Dehydrogenase, Chain A, domain 2"/>
    <property type="match status" value="1"/>
</dbReference>
<protein>
    <recommendedName>
        <fullName evidence="1">methylmalonate-semialdehyde dehydrogenase (CoA acylating)</fullName>
        <ecNumber evidence="1">1.2.1.27</ecNumber>
    </recommendedName>
</protein>
<dbReference type="CDD" id="cd07085">
    <property type="entry name" value="ALDH_F6_MMSDH"/>
    <property type="match status" value="1"/>
</dbReference>
<dbReference type="InterPro" id="IPR016163">
    <property type="entry name" value="Ald_DH_C"/>
</dbReference>
<keyword evidence="7" id="KW-1185">Reference proteome</keyword>
<name>A0A1H6E7H9_9PSEU</name>
<evidence type="ECO:0000256" key="1">
    <source>
        <dbReference type="ARBA" id="ARBA00013048"/>
    </source>
</evidence>
<dbReference type="Proteomes" id="UP000236729">
    <property type="component" value="Unassembled WGS sequence"/>
</dbReference>
<dbReference type="RefSeq" id="WP_093351659.1">
    <property type="nucleotide sequence ID" value="NZ_FNVB01000009.1"/>
</dbReference>
<keyword evidence="2" id="KW-0560">Oxidoreductase</keyword>
<dbReference type="EMBL" id="FNVB01000009">
    <property type="protein sequence ID" value="SEG92904.1"/>
    <property type="molecule type" value="Genomic_DNA"/>
</dbReference>
<dbReference type="EMBL" id="FOME01000004">
    <property type="protein sequence ID" value="SFD41170.1"/>
    <property type="molecule type" value="Genomic_DNA"/>
</dbReference>
<dbReference type="PROSITE" id="PS00070">
    <property type="entry name" value="ALDEHYDE_DEHYDR_CYS"/>
    <property type="match status" value="1"/>
</dbReference>
<dbReference type="InterPro" id="IPR016160">
    <property type="entry name" value="Ald_DH_CS_CYS"/>
</dbReference>
<dbReference type="Proteomes" id="UP000199690">
    <property type="component" value="Unassembled WGS sequence"/>
</dbReference>
<dbReference type="InterPro" id="IPR016161">
    <property type="entry name" value="Ald_DH/histidinol_DH"/>
</dbReference>
<evidence type="ECO:0000313" key="6">
    <source>
        <dbReference type="EMBL" id="SFD41170.1"/>
    </source>
</evidence>
<dbReference type="GO" id="GO:0006574">
    <property type="term" value="P:L-valine catabolic process"/>
    <property type="evidence" value="ECO:0007669"/>
    <property type="project" value="TreeGrafter"/>
</dbReference>
<evidence type="ECO:0000256" key="3">
    <source>
        <dbReference type="ARBA" id="ARBA00023027"/>
    </source>
</evidence>
<evidence type="ECO:0000313" key="5">
    <source>
        <dbReference type="EMBL" id="SEG92904.1"/>
    </source>
</evidence>